<comment type="caution">
    <text evidence="10">The sequence shown here is derived from an EMBL/GenBank/DDBJ whole genome shotgun (WGS) entry which is preliminary data.</text>
</comment>
<feature type="transmembrane region" description="Helical" evidence="7">
    <location>
        <begin position="404"/>
        <end position="430"/>
    </location>
</feature>
<evidence type="ECO:0000256" key="6">
    <source>
        <dbReference type="ARBA" id="ARBA00023136"/>
    </source>
</evidence>
<evidence type="ECO:0000313" key="11">
    <source>
        <dbReference type="Proteomes" id="UP000249061"/>
    </source>
</evidence>
<dbReference type="EMBL" id="QFQP01000001">
    <property type="protein sequence ID" value="PZR18531.1"/>
    <property type="molecule type" value="Genomic_DNA"/>
</dbReference>
<keyword evidence="3" id="KW-1003">Cell membrane</keyword>
<dbReference type="Pfam" id="PF02687">
    <property type="entry name" value="FtsX"/>
    <property type="match status" value="1"/>
</dbReference>
<feature type="domain" description="ABC3 transporter permease C-terminal" evidence="8">
    <location>
        <begin position="315"/>
        <end position="437"/>
    </location>
</feature>
<evidence type="ECO:0000256" key="1">
    <source>
        <dbReference type="ARBA" id="ARBA00004651"/>
    </source>
</evidence>
<dbReference type="InterPro" id="IPR003838">
    <property type="entry name" value="ABC3_permease_C"/>
</dbReference>
<protein>
    <recommendedName>
        <fullName evidence="12">ABC transporter permease</fullName>
    </recommendedName>
</protein>
<evidence type="ECO:0000259" key="9">
    <source>
        <dbReference type="Pfam" id="PF12704"/>
    </source>
</evidence>
<evidence type="ECO:0008006" key="12">
    <source>
        <dbReference type="Google" id="ProtNLM"/>
    </source>
</evidence>
<organism evidence="10 11">
    <name type="scientific">Archangium gephyra</name>
    <dbReference type="NCBI Taxonomy" id="48"/>
    <lineage>
        <taxon>Bacteria</taxon>
        <taxon>Pseudomonadati</taxon>
        <taxon>Myxococcota</taxon>
        <taxon>Myxococcia</taxon>
        <taxon>Myxococcales</taxon>
        <taxon>Cystobacterineae</taxon>
        <taxon>Archangiaceae</taxon>
        <taxon>Archangium</taxon>
    </lineage>
</organism>
<keyword evidence="4 7" id="KW-0812">Transmembrane</keyword>
<evidence type="ECO:0000256" key="5">
    <source>
        <dbReference type="ARBA" id="ARBA00022989"/>
    </source>
</evidence>
<keyword evidence="6 7" id="KW-0472">Membrane</keyword>
<proteinExistence type="inferred from homology"/>
<dbReference type="Proteomes" id="UP000249061">
    <property type="component" value="Unassembled WGS sequence"/>
</dbReference>
<feature type="domain" description="MacB-like periplasmic core" evidence="9">
    <location>
        <begin position="60"/>
        <end position="284"/>
    </location>
</feature>
<dbReference type="Pfam" id="PF12704">
    <property type="entry name" value="MacB_PCD"/>
    <property type="match status" value="1"/>
</dbReference>
<dbReference type="PANTHER" id="PTHR30489:SF0">
    <property type="entry name" value="LIPOPROTEIN-RELEASING SYSTEM TRANSMEMBRANE PROTEIN LOLE"/>
    <property type="match status" value="1"/>
</dbReference>
<keyword evidence="5 7" id="KW-1133">Transmembrane helix</keyword>
<evidence type="ECO:0000256" key="7">
    <source>
        <dbReference type="SAM" id="Phobius"/>
    </source>
</evidence>
<evidence type="ECO:0000256" key="2">
    <source>
        <dbReference type="ARBA" id="ARBA00005236"/>
    </source>
</evidence>
<dbReference type="InterPro" id="IPR025857">
    <property type="entry name" value="MacB_PCD"/>
</dbReference>
<dbReference type="InterPro" id="IPR051447">
    <property type="entry name" value="Lipoprotein-release_system"/>
</dbReference>
<dbReference type="PANTHER" id="PTHR30489">
    <property type="entry name" value="LIPOPROTEIN-RELEASING SYSTEM TRANSMEMBRANE PROTEIN LOLE"/>
    <property type="match status" value="1"/>
</dbReference>
<accession>A0A2W5W5R2</accession>
<feature type="transmembrane region" description="Helical" evidence="7">
    <location>
        <begin position="358"/>
        <end position="384"/>
    </location>
</feature>
<name>A0A2W5W5R2_9BACT</name>
<dbReference type="GO" id="GO:0044874">
    <property type="term" value="P:lipoprotein localization to outer membrane"/>
    <property type="evidence" value="ECO:0007669"/>
    <property type="project" value="TreeGrafter"/>
</dbReference>
<evidence type="ECO:0000259" key="8">
    <source>
        <dbReference type="Pfam" id="PF02687"/>
    </source>
</evidence>
<evidence type="ECO:0000256" key="4">
    <source>
        <dbReference type="ARBA" id="ARBA00022692"/>
    </source>
</evidence>
<dbReference type="GO" id="GO:0098797">
    <property type="term" value="C:plasma membrane protein complex"/>
    <property type="evidence" value="ECO:0007669"/>
    <property type="project" value="TreeGrafter"/>
</dbReference>
<comment type="similarity">
    <text evidence="2">Belongs to the ABC-4 integral membrane protein family. LolC/E subfamily.</text>
</comment>
<feature type="transmembrane region" description="Helical" evidence="7">
    <location>
        <begin position="315"/>
        <end position="337"/>
    </location>
</feature>
<sequence>MLVEALMSPVGFPTPFVGAPTRRQLRQREPPLARAMLWPPRMNALVSMAFRNVLRNRRRTLITLAALTVGVTAVGTIRGILNGLQETIVNSTIESALGSLQVHRTGYLANVLSTPLSLDFEWNEALRDKVKSVKGVTAVAPRIQFAGSLTLDAEETPEALFFAASAVDPALEPAVTPRRTQLFTDGTTFDEEHVVLGDSLASAFGAKPGTRVILLAPDRDGSLNGELAQVGGAMRAIMPGEMKVAVVPLGLAQKLLRMEGRVTEVAVAIDDLSQLDRIARELRATLGPGFEVHGWSELAPERQTIMKLQSAVTSIISFVFLMLMLLGVANTMMMSVLERTREVGTMMAVGLTRGSVMTLFLLEALVMGALGSAAGLSITAVLVFALSRNGLHVTPPNATMPLDVFPFITLPYTAFTLLAAVLGSVLFALYPAWRASRFRPVQALAGR</sequence>
<reference evidence="10 11" key="1">
    <citation type="submission" date="2017-08" db="EMBL/GenBank/DDBJ databases">
        <title>Infants hospitalized years apart are colonized by the same room-sourced microbial strains.</title>
        <authorList>
            <person name="Brooks B."/>
            <person name="Olm M.R."/>
            <person name="Firek B.A."/>
            <person name="Baker R."/>
            <person name="Thomas B.C."/>
            <person name="Morowitz M.J."/>
            <person name="Banfield J.F."/>
        </authorList>
    </citation>
    <scope>NUCLEOTIDE SEQUENCE [LARGE SCALE GENOMIC DNA]</scope>
    <source>
        <strain evidence="10">S2_003_000_R2_14</strain>
    </source>
</reference>
<evidence type="ECO:0000313" key="10">
    <source>
        <dbReference type="EMBL" id="PZR18531.1"/>
    </source>
</evidence>
<evidence type="ECO:0000256" key="3">
    <source>
        <dbReference type="ARBA" id="ARBA00022475"/>
    </source>
</evidence>
<comment type="subcellular location">
    <subcellularLocation>
        <location evidence="1">Cell membrane</location>
        <topology evidence="1">Multi-pass membrane protein</topology>
    </subcellularLocation>
</comment>
<gene>
    <name evidence="10" type="ORF">DI536_01235</name>
</gene>
<dbReference type="AlphaFoldDB" id="A0A2W5W5R2"/>